<protein>
    <recommendedName>
        <fullName evidence="5">NAC domain-containing protein</fullName>
    </recommendedName>
</protein>
<dbReference type="AlphaFoldDB" id="A0AAE1SCB7"/>
<dbReference type="PROSITE" id="PS51005">
    <property type="entry name" value="NAC"/>
    <property type="match status" value="1"/>
</dbReference>
<keyword evidence="2" id="KW-0238">DNA-binding</keyword>
<organism evidence="6 7">
    <name type="scientific">Anisodus tanguticus</name>
    <dbReference type="NCBI Taxonomy" id="243964"/>
    <lineage>
        <taxon>Eukaryota</taxon>
        <taxon>Viridiplantae</taxon>
        <taxon>Streptophyta</taxon>
        <taxon>Embryophyta</taxon>
        <taxon>Tracheophyta</taxon>
        <taxon>Spermatophyta</taxon>
        <taxon>Magnoliopsida</taxon>
        <taxon>eudicotyledons</taxon>
        <taxon>Gunneridae</taxon>
        <taxon>Pentapetalae</taxon>
        <taxon>asterids</taxon>
        <taxon>lamiids</taxon>
        <taxon>Solanales</taxon>
        <taxon>Solanaceae</taxon>
        <taxon>Solanoideae</taxon>
        <taxon>Hyoscyameae</taxon>
        <taxon>Anisodus</taxon>
    </lineage>
</organism>
<keyword evidence="1" id="KW-0805">Transcription regulation</keyword>
<keyword evidence="4" id="KW-0539">Nucleus</keyword>
<dbReference type="Pfam" id="PF02365">
    <property type="entry name" value="NAM"/>
    <property type="match status" value="1"/>
</dbReference>
<accession>A0AAE1SCB7</accession>
<evidence type="ECO:0000256" key="4">
    <source>
        <dbReference type="ARBA" id="ARBA00023242"/>
    </source>
</evidence>
<proteinExistence type="predicted"/>
<comment type="caution">
    <text evidence="6">The sequence shown here is derived from an EMBL/GenBank/DDBJ whole genome shotgun (WGS) entry which is preliminary data.</text>
</comment>
<evidence type="ECO:0000313" key="7">
    <source>
        <dbReference type="Proteomes" id="UP001291623"/>
    </source>
</evidence>
<dbReference type="SUPFAM" id="SSF101941">
    <property type="entry name" value="NAC domain"/>
    <property type="match status" value="1"/>
</dbReference>
<evidence type="ECO:0000256" key="1">
    <source>
        <dbReference type="ARBA" id="ARBA00023015"/>
    </source>
</evidence>
<dbReference type="Proteomes" id="UP001291623">
    <property type="component" value="Unassembled WGS sequence"/>
</dbReference>
<keyword evidence="3" id="KW-0804">Transcription</keyword>
<evidence type="ECO:0000256" key="3">
    <source>
        <dbReference type="ARBA" id="ARBA00023163"/>
    </source>
</evidence>
<evidence type="ECO:0000313" key="6">
    <source>
        <dbReference type="EMBL" id="KAK4367130.1"/>
    </source>
</evidence>
<feature type="domain" description="NAC" evidence="5">
    <location>
        <begin position="50"/>
        <end position="110"/>
    </location>
</feature>
<dbReference type="InterPro" id="IPR036093">
    <property type="entry name" value="NAC_dom_sf"/>
</dbReference>
<dbReference type="EMBL" id="JAVYJV010000007">
    <property type="protein sequence ID" value="KAK4367130.1"/>
    <property type="molecule type" value="Genomic_DNA"/>
</dbReference>
<gene>
    <name evidence="6" type="ORF">RND71_015010</name>
</gene>
<dbReference type="GO" id="GO:0006355">
    <property type="term" value="P:regulation of DNA-templated transcription"/>
    <property type="evidence" value="ECO:0007669"/>
    <property type="project" value="InterPro"/>
</dbReference>
<dbReference type="InterPro" id="IPR003441">
    <property type="entry name" value="NAC-dom"/>
</dbReference>
<sequence>MEDIGIFRGQNTLLLVAIEEIQEFNQKNLKNGWKSDLKRPNKRMSPESKLMLGFRFHPTDEELINYLKGFVLRGIFPPTGVIKVADLFGDSEPWQIFEAPGEKTRYFFRS</sequence>
<evidence type="ECO:0000259" key="5">
    <source>
        <dbReference type="PROSITE" id="PS51005"/>
    </source>
</evidence>
<evidence type="ECO:0000256" key="2">
    <source>
        <dbReference type="ARBA" id="ARBA00023125"/>
    </source>
</evidence>
<keyword evidence="7" id="KW-1185">Reference proteome</keyword>
<name>A0AAE1SCB7_9SOLA</name>
<dbReference type="GO" id="GO:0003677">
    <property type="term" value="F:DNA binding"/>
    <property type="evidence" value="ECO:0007669"/>
    <property type="project" value="UniProtKB-KW"/>
</dbReference>
<reference evidence="6" key="1">
    <citation type="submission" date="2023-12" db="EMBL/GenBank/DDBJ databases">
        <title>Genome assembly of Anisodus tanguticus.</title>
        <authorList>
            <person name="Wang Y.-J."/>
        </authorList>
    </citation>
    <scope>NUCLEOTIDE SEQUENCE</scope>
    <source>
        <strain evidence="6">KB-2021</strain>
        <tissue evidence="6">Leaf</tissue>
    </source>
</reference>